<keyword evidence="4" id="KW-0804">Transcription</keyword>
<keyword evidence="2" id="KW-0805">Transcription regulation</keyword>
<dbReference type="PROSITE" id="PS50931">
    <property type="entry name" value="HTH_LYSR"/>
    <property type="match status" value="1"/>
</dbReference>
<dbReference type="InterPro" id="IPR005119">
    <property type="entry name" value="LysR_subst-bd"/>
</dbReference>
<accession>A0A2S4MMM5</accession>
<dbReference type="Gene3D" id="1.10.10.10">
    <property type="entry name" value="Winged helix-like DNA-binding domain superfamily/Winged helix DNA-binding domain"/>
    <property type="match status" value="1"/>
</dbReference>
<dbReference type="InterPro" id="IPR058163">
    <property type="entry name" value="LysR-type_TF_proteobact-type"/>
</dbReference>
<dbReference type="CDD" id="cd08422">
    <property type="entry name" value="PBP2_CrgA_like"/>
    <property type="match status" value="1"/>
</dbReference>
<dbReference type="InterPro" id="IPR036390">
    <property type="entry name" value="WH_DNA-bd_sf"/>
</dbReference>
<dbReference type="PANTHER" id="PTHR30537:SF5">
    <property type="entry name" value="HTH-TYPE TRANSCRIPTIONAL ACTIVATOR TTDR-RELATED"/>
    <property type="match status" value="1"/>
</dbReference>
<dbReference type="InterPro" id="IPR036388">
    <property type="entry name" value="WH-like_DNA-bd_sf"/>
</dbReference>
<dbReference type="SUPFAM" id="SSF46785">
    <property type="entry name" value="Winged helix' DNA-binding domain"/>
    <property type="match status" value="1"/>
</dbReference>
<protein>
    <submittedName>
        <fullName evidence="6">LysR family transcriptional regulator</fullName>
    </submittedName>
</protein>
<dbReference type="Pfam" id="PF03466">
    <property type="entry name" value="LysR_substrate"/>
    <property type="match status" value="1"/>
</dbReference>
<dbReference type="AlphaFoldDB" id="A0A2S4MMM5"/>
<evidence type="ECO:0000256" key="3">
    <source>
        <dbReference type="ARBA" id="ARBA00023125"/>
    </source>
</evidence>
<dbReference type="InterPro" id="IPR000847">
    <property type="entry name" value="LysR_HTH_N"/>
</dbReference>
<dbReference type="PANTHER" id="PTHR30537">
    <property type="entry name" value="HTH-TYPE TRANSCRIPTIONAL REGULATOR"/>
    <property type="match status" value="1"/>
</dbReference>
<evidence type="ECO:0000256" key="1">
    <source>
        <dbReference type="ARBA" id="ARBA00009437"/>
    </source>
</evidence>
<gene>
    <name evidence="6" type="ORF">B0G62_101389</name>
</gene>
<dbReference type="Proteomes" id="UP000237381">
    <property type="component" value="Unassembled WGS sequence"/>
</dbReference>
<keyword evidence="3" id="KW-0238">DNA-binding</keyword>
<dbReference type="RefSeq" id="WP_103701990.1">
    <property type="nucleotide sequence ID" value="NZ_PQGA01000001.1"/>
</dbReference>
<sequence>MNQIHAMRVFVRVAESQSFRRAAQQLDVSNALVTRSIAMLEAHLHTRLINRTTRNLSLTEAGLRYLEGCKSVLEELDHLEDSLAHTEREPSGTLRVMAAGALSLGTLTPLIDGFRRLYPRVNVRLTLAEKPTELLEDGFDVGIVAACATRGGEFVEHALGTTAFVPCASPAWLAEHGEPRTPEQLEQHAAVTLPPEERSASWLFARPGESAQQVTLQPGYAVNNMLMVRLAALAGMGVAIVPAPLVADDLAAGTLVRLLQDYEIEDAQASMAIVYPRRQYLPAKTLRFVDYTIEHFQQTCEAKPASVPHGARTMLAAGTVASGPHMLMHG</sequence>
<feature type="domain" description="HTH lysR-type" evidence="5">
    <location>
        <begin position="1"/>
        <end position="59"/>
    </location>
</feature>
<evidence type="ECO:0000256" key="2">
    <source>
        <dbReference type="ARBA" id="ARBA00023015"/>
    </source>
</evidence>
<name>A0A2S4MMM5_9BURK</name>
<comment type="similarity">
    <text evidence="1">Belongs to the LysR transcriptional regulatory family.</text>
</comment>
<evidence type="ECO:0000256" key="4">
    <source>
        <dbReference type="ARBA" id="ARBA00023163"/>
    </source>
</evidence>
<dbReference type="SUPFAM" id="SSF53850">
    <property type="entry name" value="Periplasmic binding protein-like II"/>
    <property type="match status" value="1"/>
</dbReference>
<dbReference type="OrthoDB" id="9080054at2"/>
<dbReference type="EMBL" id="PQGA01000001">
    <property type="protein sequence ID" value="POR55993.1"/>
    <property type="molecule type" value="Genomic_DNA"/>
</dbReference>
<keyword evidence="7" id="KW-1185">Reference proteome</keyword>
<dbReference type="GO" id="GO:0003677">
    <property type="term" value="F:DNA binding"/>
    <property type="evidence" value="ECO:0007669"/>
    <property type="project" value="UniProtKB-KW"/>
</dbReference>
<dbReference type="GO" id="GO:0003700">
    <property type="term" value="F:DNA-binding transcription factor activity"/>
    <property type="evidence" value="ECO:0007669"/>
    <property type="project" value="InterPro"/>
</dbReference>
<evidence type="ECO:0000313" key="7">
    <source>
        <dbReference type="Proteomes" id="UP000237381"/>
    </source>
</evidence>
<dbReference type="Pfam" id="PF00126">
    <property type="entry name" value="HTH_1"/>
    <property type="match status" value="1"/>
</dbReference>
<dbReference type="Gene3D" id="3.40.190.290">
    <property type="match status" value="1"/>
</dbReference>
<dbReference type="FunFam" id="1.10.10.10:FF:000001">
    <property type="entry name" value="LysR family transcriptional regulator"/>
    <property type="match status" value="1"/>
</dbReference>
<comment type="caution">
    <text evidence="6">The sequence shown here is derived from an EMBL/GenBank/DDBJ whole genome shotgun (WGS) entry which is preliminary data.</text>
</comment>
<reference evidence="6 7" key="1">
    <citation type="submission" date="2018-01" db="EMBL/GenBank/DDBJ databases">
        <title>Genomic Encyclopedia of Type Strains, Phase III (KMG-III): the genomes of soil and plant-associated and newly described type strains.</title>
        <authorList>
            <person name="Whitman W."/>
        </authorList>
    </citation>
    <scope>NUCLEOTIDE SEQUENCE [LARGE SCALE GENOMIC DNA]</scope>
    <source>
        <strain evidence="6 7">JCM 18070</strain>
    </source>
</reference>
<proteinExistence type="inferred from homology"/>
<evidence type="ECO:0000259" key="5">
    <source>
        <dbReference type="PROSITE" id="PS50931"/>
    </source>
</evidence>
<organism evidence="6 7">
    <name type="scientific">Paraburkholderia eburnea</name>
    <dbReference type="NCBI Taxonomy" id="1189126"/>
    <lineage>
        <taxon>Bacteria</taxon>
        <taxon>Pseudomonadati</taxon>
        <taxon>Pseudomonadota</taxon>
        <taxon>Betaproteobacteria</taxon>
        <taxon>Burkholderiales</taxon>
        <taxon>Burkholderiaceae</taxon>
        <taxon>Paraburkholderia</taxon>
    </lineage>
</organism>
<evidence type="ECO:0000313" key="6">
    <source>
        <dbReference type="EMBL" id="POR55993.1"/>
    </source>
</evidence>